<keyword evidence="1" id="KW-0597">Phosphoprotein</keyword>
<comment type="caution">
    <text evidence="3">The sequence shown here is derived from an EMBL/GenBank/DDBJ whole genome shotgun (WGS) entry which is preliminary data.</text>
</comment>
<proteinExistence type="predicted"/>
<dbReference type="SUPFAM" id="SSF52172">
    <property type="entry name" value="CheY-like"/>
    <property type="match status" value="1"/>
</dbReference>
<organism evidence="3 4">
    <name type="scientific">Rhizobium terricola</name>
    <dbReference type="NCBI Taxonomy" id="2728849"/>
    <lineage>
        <taxon>Bacteria</taxon>
        <taxon>Pseudomonadati</taxon>
        <taxon>Pseudomonadota</taxon>
        <taxon>Alphaproteobacteria</taxon>
        <taxon>Hyphomicrobiales</taxon>
        <taxon>Rhizobiaceae</taxon>
        <taxon>Rhizobium/Agrobacterium group</taxon>
        <taxon>Rhizobium</taxon>
    </lineage>
</organism>
<dbReference type="PROSITE" id="PS50110">
    <property type="entry name" value="RESPONSE_REGULATORY"/>
    <property type="match status" value="1"/>
</dbReference>
<dbReference type="RefSeq" id="WP_169595087.1">
    <property type="nucleotide sequence ID" value="NZ_JABBGK010000006.1"/>
</dbReference>
<name>A0A7Y0FY32_9HYPH</name>
<dbReference type="InterPro" id="IPR011006">
    <property type="entry name" value="CheY-like_superfamily"/>
</dbReference>
<feature type="domain" description="Response regulatory" evidence="2">
    <location>
        <begin position="7"/>
        <end position="117"/>
    </location>
</feature>
<keyword evidence="4" id="KW-1185">Reference proteome</keyword>
<reference evidence="3 4" key="1">
    <citation type="submission" date="2020-04" db="EMBL/GenBank/DDBJ databases">
        <title>Rhizobium sp. S-51 isolated from soil.</title>
        <authorList>
            <person name="Dahal R.H."/>
        </authorList>
    </citation>
    <scope>NUCLEOTIDE SEQUENCE [LARGE SCALE GENOMIC DNA]</scope>
    <source>
        <strain evidence="3 4">S-51</strain>
    </source>
</reference>
<dbReference type="InterPro" id="IPR001789">
    <property type="entry name" value="Sig_transdc_resp-reg_receiver"/>
</dbReference>
<evidence type="ECO:0000313" key="3">
    <source>
        <dbReference type="EMBL" id="NML76515.1"/>
    </source>
</evidence>
<dbReference type="AlphaFoldDB" id="A0A7Y0FY32"/>
<evidence type="ECO:0000313" key="4">
    <source>
        <dbReference type="Proteomes" id="UP000541470"/>
    </source>
</evidence>
<gene>
    <name evidence="3" type="ORF">HHL25_20475</name>
</gene>
<sequence>MHNPSLRVLVAENQYLIAMEVERILLDAFGCDVTITPLSQLERQLAISRYDLVVVDSAPSGTLNLKRAEMIATAGASVIFLTSYDEEATENPNLLSFPVIEKPIHPEELTRAVLAATAQPRA</sequence>
<accession>A0A7Y0FY32</accession>
<dbReference type="GO" id="GO:0000160">
    <property type="term" value="P:phosphorelay signal transduction system"/>
    <property type="evidence" value="ECO:0007669"/>
    <property type="project" value="InterPro"/>
</dbReference>
<protein>
    <submittedName>
        <fullName evidence="3">Response regulator</fullName>
    </submittedName>
</protein>
<dbReference type="Gene3D" id="3.40.50.2300">
    <property type="match status" value="1"/>
</dbReference>
<dbReference type="EMBL" id="JABBGK010000006">
    <property type="protein sequence ID" value="NML76515.1"/>
    <property type="molecule type" value="Genomic_DNA"/>
</dbReference>
<evidence type="ECO:0000256" key="1">
    <source>
        <dbReference type="PROSITE-ProRule" id="PRU00169"/>
    </source>
</evidence>
<feature type="modified residue" description="4-aspartylphosphate" evidence="1">
    <location>
        <position position="56"/>
    </location>
</feature>
<dbReference type="Proteomes" id="UP000541470">
    <property type="component" value="Unassembled WGS sequence"/>
</dbReference>
<evidence type="ECO:0000259" key="2">
    <source>
        <dbReference type="PROSITE" id="PS50110"/>
    </source>
</evidence>